<feature type="region of interest" description="Disordered" evidence="1">
    <location>
        <begin position="175"/>
        <end position="212"/>
    </location>
</feature>
<name>A0A545UFU9_9GAMM</name>
<dbReference type="InterPro" id="IPR009921">
    <property type="entry name" value="YehS-like"/>
</dbReference>
<evidence type="ECO:0000256" key="1">
    <source>
        <dbReference type="SAM" id="MobiDB-lite"/>
    </source>
</evidence>
<proteinExistence type="predicted"/>
<dbReference type="OrthoDB" id="9788465at2"/>
<dbReference type="PANTHER" id="PTHR37805">
    <property type="entry name" value="CYTOPLASMIC PROTEIN-RELATED"/>
    <property type="match status" value="1"/>
</dbReference>
<keyword evidence="3" id="KW-1185">Reference proteome</keyword>
<dbReference type="AlphaFoldDB" id="A0A545UFU9"/>
<organism evidence="2 3">
    <name type="scientific">Aliikangiella coralliicola</name>
    <dbReference type="NCBI Taxonomy" id="2592383"/>
    <lineage>
        <taxon>Bacteria</taxon>
        <taxon>Pseudomonadati</taxon>
        <taxon>Pseudomonadota</taxon>
        <taxon>Gammaproteobacteria</taxon>
        <taxon>Oceanospirillales</taxon>
        <taxon>Pleioneaceae</taxon>
        <taxon>Aliikangiella</taxon>
    </lineage>
</organism>
<dbReference type="RefSeq" id="WP_142892864.1">
    <property type="nucleotide sequence ID" value="NZ_ML660162.1"/>
</dbReference>
<accession>A0A545UFU9</accession>
<evidence type="ECO:0000313" key="2">
    <source>
        <dbReference type="EMBL" id="TQV88356.1"/>
    </source>
</evidence>
<gene>
    <name evidence="2" type="ORF">FLL46_07470</name>
</gene>
<dbReference type="PANTHER" id="PTHR37805:SF1">
    <property type="entry name" value="CYTOPLASMIC PROTEIN"/>
    <property type="match status" value="1"/>
</dbReference>
<comment type="caution">
    <text evidence="2">The sequence shown here is derived from an EMBL/GenBank/DDBJ whole genome shotgun (WGS) entry which is preliminary data.</text>
</comment>
<dbReference type="Pfam" id="PF07308">
    <property type="entry name" value="DUF1456"/>
    <property type="match status" value="2"/>
</dbReference>
<sequence>MTNNDVLRRLRYTFNFNDQKMVALFQLAGLEVTTQIVISWLKKDEDSDFVECNDNQLAHFLNGLIIDRRGQKGENKHVAEERLNNNMILVKLKIALSLKSNDIVDLMKDTHLSITKAELGAFLRKPDHKNFRRCKDQFLRNFLLGIDKKFNVKRPEKYIVNKEAAQKNSHIYKKSAQKFAKSEGKKKVFVNPNVKPPAKKVSESTLSRKKRS</sequence>
<protein>
    <submittedName>
        <fullName evidence="2">DUF1456 family protein</fullName>
    </submittedName>
</protein>
<evidence type="ECO:0000313" key="3">
    <source>
        <dbReference type="Proteomes" id="UP000315439"/>
    </source>
</evidence>
<reference evidence="2 3" key="1">
    <citation type="submission" date="2019-07" db="EMBL/GenBank/DDBJ databases">
        <title>Draft genome for Aliikangiella sp. M105.</title>
        <authorList>
            <person name="Wang G."/>
        </authorList>
    </citation>
    <scope>NUCLEOTIDE SEQUENCE [LARGE SCALE GENOMIC DNA]</scope>
    <source>
        <strain evidence="2 3">M105</strain>
    </source>
</reference>
<dbReference type="Proteomes" id="UP000315439">
    <property type="component" value="Unassembled WGS sequence"/>
</dbReference>
<dbReference type="EMBL" id="VIKS01000004">
    <property type="protein sequence ID" value="TQV88356.1"/>
    <property type="molecule type" value="Genomic_DNA"/>
</dbReference>